<name>A0AAD7TUI9_9APHY</name>
<sequence length="316" mass="35313">MRLELDPCVYQAAHRSQCASSYLMRILYEGDAAEYRWAPAVNDAPTSGYKHGAEHSARHRAHQPLLSQLFTPPQSLLRKMPFVDLLKIPLLLSTVVIVHKATIAPNPPPKSEAVARFKKRDTIAGIVNWVPTINMTLIWSITFIEVAVILADRQAATPILSLLTFGHPSLAHKLSISPLFVVGWLIATLGSLLRIACFHHLGRQFTYNLSIVDGHKLITDGPYAFVRHPSYTAWMALTISAIVMLTAPGSWLAECGPMHTNVGRALVALYSVYNAYILVMLIPRMKREDDALKAQFGEQWVEWTKRTPCRLIPGIY</sequence>
<keyword evidence="5" id="KW-0949">S-adenosyl-L-methionine</keyword>
<comment type="subcellular location">
    <subcellularLocation>
        <location evidence="5">Endoplasmic reticulum membrane</location>
        <topology evidence="5">Multi-pass membrane protein</topology>
    </subcellularLocation>
    <subcellularLocation>
        <location evidence="1">Membrane</location>
        <topology evidence="1">Multi-pass membrane protein</topology>
    </subcellularLocation>
</comment>
<accession>A0AAD7TUI9</accession>
<dbReference type="EMBL" id="JAPEVG010000148">
    <property type="protein sequence ID" value="KAJ8481011.1"/>
    <property type="molecule type" value="Genomic_DNA"/>
</dbReference>
<keyword evidence="3 5" id="KW-1133">Transmembrane helix</keyword>
<comment type="caution">
    <text evidence="6">The sequence shown here is derived from an EMBL/GenBank/DDBJ whole genome shotgun (WGS) entry which is preliminary data.</text>
</comment>
<keyword evidence="5" id="KW-0256">Endoplasmic reticulum</keyword>
<dbReference type="Pfam" id="PF04140">
    <property type="entry name" value="ICMT"/>
    <property type="match status" value="1"/>
</dbReference>
<gene>
    <name evidence="6" type="ORF">ONZ51_g6291</name>
</gene>
<dbReference type="PANTHER" id="PTHR12714:SF9">
    <property type="entry name" value="PROTEIN-S-ISOPRENYLCYSTEINE O-METHYLTRANSFERASE"/>
    <property type="match status" value="1"/>
</dbReference>
<feature type="transmembrane region" description="Helical" evidence="5">
    <location>
        <begin position="126"/>
        <end position="150"/>
    </location>
</feature>
<keyword evidence="5" id="KW-0808">Transferase</keyword>
<dbReference type="EC" id="2.1.1.100" evidence="5"/>
<evidence type="ECO:0000313" key="7">
    <source>
        <dbReference type="Proteomes" id="UP001215151"/>
    </source>
</evidence>
<protein>
    <recommendedName>
        <fullName evidence="5">Protein-S-isoprenylcysteine O-methyltransferase</fullName>
        <ecNumber evidence="5">2.1.1.100</ecNumber>
    </recommendedName>
</protein>
<dbReference type="GO" id="GO:0004671">
    <property type="term" value="F:protein C-terminal S-isoprenylcysteine carboxyl O-methyltransferase activity"/>
    <property type="evidence" value="ECO:0007669"/>
    <property type="project" value="UniProtKB-EC"/>
</dbReference>
<reference evidence="6" key="1">
    <citation type="submission" date="2022-11" db="EMBL/GenBank/DDBJ databases">
        <title>Genome Sequence of Cubamyces cubensis.</title>
        <authorList>
            <person name="Buettner E."/>
        </authorList>
    </citation>
    <scope>NUCLEOTIDE SEQUENCE</scope>
    <source>
        <strain evidence="6">MPL-01</strain>
    </source>
</reference>
<proteinExistence type="inferred from homology"/>
<dbReference type="PANTHER" id="PTHR12714">
    <property type="entry name" value="PROTEIN-S ISOPRENYLCYSTEINE O-METHYLTRANSFERASE"/>
    <property type="match status" value="1"/>
</dbReference>
<keyword evidence="5" id="KW-0489">Methyltransferase</keyword>
<comment type="similarity">
    <text evidence="5">Belongs to the class VI-like SAM-binding methyltransferase superfamily. Isoprenylcysteine carboxyl methyltransferase family.</text>
</comment>
<organism evidence="6 7">
    <name type="scientific">Trametes cubensis</name>
    <dbReference type="NCBI Taxonomy" id="1111947"/>
    <lineage>
        <taxon>Eukaryota</taxon>
        <taxon>Fungi</taxon>
        <taxon>Dikarya</taxon>
        <taxon>Basidiomycota</taxon>
        <taxon>Agaricomycotina</taxon>
        <taxon>Agaricomycetes</taxon>
        <taxon>Polyporales</taxon>
        <taxon>Polyporaceae</taxon>
        <taxon>Trametes</taxon>
    </lineage>
</organism>
<dbReference type="AlphaFoldDB" id="A0AAD7TUI9"/>
<evidence type="ECO:0000256" key="4">
    <source>
        <dbReference type="ARBA" id="ARBA00023136"/>
    </source>
</evidence>
<keyword evidence="2 5" id="KW-0812">Transmembrane</keyword>
<evidence type="ECO:0000256" key="5">
    <source>
        <dbReference type="RuleBase" id="RU362022"/>
    </source>
</evidence>
<comment type="catalytic activity">
    <reaction evidence="5">
        <text>[protein]-C-terminal S-[(2E,6E)-farnesyl]-L-cysteine + S-adenosyl-L-methionine = [protein]-C-terminal S-[(2E,6E)-farnesyl]-L-cysteine methyl ester + S-adenosyl-L-homocysteine</text>
        <dbReference type="Rhea" id="RHEA:21672"/>
        <dbReference type="Rhea" id="RHEA-COMP:12125"/>
        <dbReference type="Rhea" id="RHEA-COMP:12126"/>
        <dbReference type="ChEBI" id="CHEBI:57856"/>
        <dbReference type="ChEBI" id="CHEBI:59789"/>
        <dbReference type="ChEBI" id="CHEBI:90510"/>
        <dbReference type="ChEBI" id="CHEBI:90511"/>
        <dbReference type="EC" id="2.1.1.100"/>
    </reaction>
</comment>
<keyword evidence="7" id="KW-1185">Reference proteome</keyword>
<feature type="transmembrane region" description="Helical" evidence="5">
    <location>
        <begin position="265"/>
        <end position="283"/>
    </location>
</feature>
<feature type="transmembrane region" description="Helical" evidence="5">
    <location>
        <begin position="231"/>
        <end position="253"/>
    </location>
</feature>
<evidence type="ECO:0000256" key="3">
    <source>
        <dbReference type="ARBA" id="ARBA00022989"/>
    </source>
</evidence>
<dbReference type="InterPro" id="IPR007269">
    <property type="entry name" value="ICMT_MeTrfase"/>
</dbReference>
<evidence type="ECO:0000313" key="6">
    <source>
        <dbReference type="EMBL" id="KAJ8481011.1"/>
    </source>
</evidence>
<evidence type="ECO:0000256" key="2">
    <source>
        <dbReference type="ARBA" id="ARBA00022692"/>
    </source>
</evidence>
<feature type="transmembrane region" description="Helical" evidence="5">
    <location>
        <begin position="170"/>
        <end position="193"/>
    </location>
</feature>
<dbReference type="Gene3D" id="1.20.120.1630">
    <property type="match status" value="1"/>
</dbReference>
<dbReference type="Proteomes" id="UP001215151">
    <property type="component" value="Unassembled WGS sequence"/>
</dbReference>
<dbReference type="GO" id="GO:0032259">
    <property type="term" value="P:methylation"/>
    <property type="evidence" value="ECO:0007669"/>
    <property type="project" value="UniProtKB-KW"/>
</dbReference>
<evidence type="ECO:0000256" key="1">
    <source>
        <dbReference type="ARBA" id="ARBA00004141"/>
    </source>
</evidence>
<dbReference type="GO" id="GO:0005789">
    <property type="term" value="C:endoplasmic reticulum membrane"/>
    <property type="evidence" value="ECO:0007669"/>
    <property type="project" value="UniProtKB-SubCell"/>
</dbReference>
<keyword evidence="4 5" id="KW-0472">Membrane</keyword>